<proteinExistence type="predicted"/>
<organism evidence="2 3">
    <name type="scientific">Nitrospirillum amazonense</name>
    <dbReference type="NCBI Taxonomy" id="28077"/>
    <lineage>
        <taxon>Bacteria</taxon>
        <taxon>Pseudomonadati</taxon>
        <taxon>Pseudomonadota</taxon>
        <taxon>Alphaproteobacteria</taxon>
        <taxon>Rhodospirillales</taxon>
        <taxon>Azospirillaceae</taxon>
        <taxon>Nitrospirillum</taxon>
    </lineage>
</organism>
<dbReference type="Gene3D" id="3.10.450.50">
    <property type="match status" value="1"/>
</dbReference>
<evidence type="ECO:0000313" key="2">
    <source>
        <dbReference type="EMBL" id="TWB46346.1"/>
    </source>
</evidence>
<dbReference type="OrthoDB" id="9812089at2"/>
<gene>
    <name evidence="2" type="ORF">FBZ92_1539</name>
</gene>
<evidence type="ECO:0000256" key="1">
    <source>
        <dbReference type="SAM" id="MobiDB-lite"/>
    </source>
</evidence>
<dbReference type="AlphaFoldDB" id="A0A560HIQ1"/>
<comment type="caution">
    <text evidence="2">The sequence shown here is derived from an EMBL/GenBank/DDBJ whole genome shotgun (WGS) entry which is preliminary data.</text>
</comment>
<name>A0A560HIQ1_9PROT</name>
<dbReference type="SUPFAM" id="SSF54427">
    <property type="entry name" value="NTF2-like"/>
    <property type="match status" value="1"/>
</dbReference>
<dbReference type="Proteomes" id="UP000318050">
    <property type="component" value="Unassembled WGS sequence"/>
</dbReference>
<dbReference type="EMBL" id="VITT01000053">
    <property type="protein sequence ID" value="TWB46346.1"/>
    <property type="molecule type" value="Genomic_DNA"/>
</dbReference>
<evidence type="ECO:0000313" key="3">
    <source>
        <dbReference type="Proteomes" id="UP000318050"/>
    </source>
</evidence>
<sequence>MAAAVPAASPARAAETPQEQANKKVVLAFFGSLNASDAAGTTGRDIPIIAEKFLDPGYTQHSEQFKNLPGPGTDRDKLIRMFQNMPPRPPGVGPAAMGPQKQVAVMAEGDLVMMLVQRDMIDPAGVPHPNFIFNMFRVKKGKLTEHWEVAAGMGPPSPGAEGAPPPGAGKP</sequence>
<protein>
    <submittedName>
        <fullName evidence="2">SnoaL-like aldol condensation-catalyzing enzyme</fullName>
    </submittedName>
</protein>
<dbReference type="InterPro" id="IPR032710">
    <property type="entry name" value="NTF2-like_dom_sf"/>
</dbReference>
<reference evidence="2 3" key="1">
    <citation type="submission" date="2019-06" db="EMBL/GenBank/DDBJ databases">
        <title>Genomic Encyclopedia of Type Strains, Phase IV (KMG-V): Genome sequencing to study the core and pangenomes of soil and plant-associated prokaryotes.</title>
        <authorList>
            <person name="Whitman W."/>
        </authorList>
    </citation>
    <scope>NUCLEOTIDE SEQUENCE [LARGE SCALE GENOMIC DNA]</scope>
    <source>
        <strain evidence="2 3">BR 11140</strain>
    </source>
</reference>
<feature type="region of interest" description="Disordered" evidence="1">
    <location>
        <begin position="151"/>
        <end position="171"/>
    </location>
</feature>
<feature type="compositionally biased region" description="Pro residues" evidence="1">
    <location>
        <begin position="155"/>
        <end position="171"/>
    </location>
</feature>
<accession>A0A560HIQ1</accession>